<dbReference type="InterPro" id="IPR008323">
    <property type="entry name" value="UCP033563"/>
</dbReference>
<evidence type="ECO:0000313" key="1">
    <source>
        <dbReference type="EMBL" id="ABQ47296.1"/>
    </source>
</evidence>
<dbReference type="Proteomes" id="UP000006558">
    <property type="component" value="Chromosome"/>
</dbReference>
<organism evidence="1 2">
    <name type="scientific">Thermotoga petrophila (strain ATCC BAA-488 / DSM 13995 / JCM 10881 / RKU-1)</name>
    <dbReference type="NCBI Taxonomy" id="390874"/>
    <lineage>
        <taxon>Bacteria</taxon>
        <taxon>Thermotogati</taxon>
        <taxon>Thermotogota</taxon>
        <taxon>Thermotogae</taxon>
        <taxon>Thermotogales</taxon>
        <taxon>Thermotogaceae</taxon>
        <taxon>Thermotoga</taxon>
    </lineage>
</organism>
<reference evidence="1 2" key="2">
    <citation type="journal article" date="2009" name="Proc. Natl. Acad. Sci. U.S.A.">
        <title>On the chimeric nature, thermophilic origin, and phylogenetic placement of the Thermotogales.</title>
        <authorList>
            <person name="Zhaxybayeva O."/>
            <person name="Swithers K.S."/>
            <person name="Lapierre P."/>
            <person name="Fournier G.P."/>
            <person name="Bickhart D.M."/>
            <person name="DeBoy R.T."/>
            <person name="Nelson K.E."/>
            <person name="Nesbo C.L."/>
            <person name="Doolittle W.F."/>
            <person name="Gogarten J.P."/>
            <person name="Noll K.M."/>
        </authorList>
    </citation>
    <scope>NUCLEOTIDE SEQUENCE [LARGE SCALE GENOMIC DNA]</scope>
    <source>
        <strain evidence="2">ATCC BAA-488 / DSM 13995 / JCM 10881 / RKU-1</strain>
    </source>
</reference>
<dbReference type="PIRSF" id="PIRSF033563">
    <property type="entry name" value="UCP033563"/>
    <property type="match status" value="1"/>
</dbReference>
<dbReference type="EMBL" id="CP000702">
    <property type="protein sequence ID" value="ABQ47296.1"/>
    <property type="molecule type" value="Genomic_DNA"/>
</dbReference>
<dbReference type="AlphaFoldDB" id="A5IM73"/>
<dbReference type="Pfam" id="PF06245">
    <property type="entry name" value="DUF1015"/>
    <property type="match status" value="1"/>
</dbReference>
<protein>
    <submittedName>
        <fullName evidence="1">Uncharacterized conserved protein UCP033563</fullName>
    </submittedName>
</protein>
<name>A5IM73_THEP1</name>
<reference evidence="2" key="1">
    <citation type="submission" date="2007-05" db="EMBL/GenBank/DDBJ databases">
        <title>Complete sequence of Thermotoga petrophila RKU-1.</title>
        <authorList>
            <consortium name="US DOE Joint Genome Institute"/>
            <person name="Copeland A."/>
            <person name="Lucas S."/>
            <person name="Lapidus A."/>
            <person name="Barry K."/>
            <person name="Glavina del Rio T."/>
            <person name="Dalin E."/>
            <person name="Tice H."/>
            <person name="Pitluck S."/>
            <person name="Sims D."/>
            <person name="Brettin T."/>
            <person name="Bruce D."/>
            <person name="Detter J.C."/>
            <person name="Han C."/>
            <person name="Tapia R."/>
            <person name="Schmutz J."/>
            <person name="Larimer F."/>
            <person name="Land M."/>
            <person name="Hauser L."/>
            <person name="Kyrpides N."/>
            <person name="Mikhailova N."/>
            <person name="Nelson K."/>
            <person name="Gogarten J.P."/>
            <person name="Noll K."/>
            <person name="Richardson P."/>
        </authorList>
    </citation>
    <scope>NUCLEOTIDE SEQUENCE [LARGE SCALE GENOMIC DNA]</scope>
    <source>
        <strain evidence="2">ATCC BAA-488 / DSM 13995 / JCM 10881 / RKU-1</strain>
    </source>
</reference>
<dbReference type="PANTHER" id="PTHR36454">
    <property type="entry name" value="LMO2823 PROTEIN"/>
    <property type="match status" value="1"/>
</dbReference>
<dbReference type="eggNOG" id="COG4198">
    <property type="taxonomic scope" value="Bacteria"/>
</dbReference>
<dbReference type="PANTHER" id="PTHR36454:SF1">
    <property type="entry name" value="DUF1015 DOMAIN-CONTAINING PROTEIN"/>
    <property type="match status" value="1"/>
</dbReference>
<evidence type="ECO:0000313" key="2">
    <source>
        <dbReference type="Proteomes" id="UP000006558"/>
    </source>
</evidence>
<dbReference type="RefSeq" id="WP_011943777.1">
    <property type="nucleotide sequence ID" value="NC_009486.1"/>
</dbReference>
<dbReference type="KEGG" id="tpt:Tpet_1282"/>
<dbReference type="STRING" id="390874.Tpet_1282"/>
<accession>A5IM73</accession>
<gene>
    <name evidence="1" type="ordered locus">Tpet_1282</name>
</gene>
<proteinExistence type="predicted"/>
<sequence length="406" mass="47715">MEIRPFRGFRPRKEIAKKFVAKPYDVISFLEAKETIKNNPFSFLRVTRVEAETHEIEMDPTPEDMEKARKNLEKFIEDGILIQEEKEAFYIYRQRMGDHTQTGIVALFPVEEYKKGRIKKHELTRKKKEEERVQHILKTRAHTGQVFLFYKAFEEFDKKLSEIADSQEPVYRIRDDLDVVHEFFVVKNENEVNEIKKLFERVEELYIADGHHRAAAAARVSDILDEKIGKGPHNYFMATAFPHNQLRIFDYNRVVKSHLTAEELLEKLQEKFETYRSYTVPARPSREHEITMYVGNRKWYILIPKKVPEDVVESLDVNILQREVLEPIFGISNPREDERIDFVGGIKGLCELERMVDKGEFDVAFAMYPVNIETLMKVSDEGKIMPPKSTWFEPKLLSGLVVHVFG</sequence>
<dbReference type="HOGENOM" id="CLU_031277_0_0_0"/>